<dbReference type="Pfam" id="PF14027">
    <property type="entry name" value="Questin_oxidase"/>
    <property type="match status" value="1"/>
</dbReference>
<organism evidence="2 3">
    <name type="scientific">Coemansia reversa (strain ATCC 12441 / NRRL 1564)</name>
    <dbReference type="NCBI Taxonomy" id="763665"/>
    <lineage>
        <taxon>Eukaryota</taxon>
        <taxon>Fungi</taxon>
        <taxon>Fungi incertae sedis</taxon>
        <taxon>Zoopagomycota</taxon>
        <taxon>Kickxellomycotina</taxon>
        <taxon>Kickxellomycetes</taxon>
        <taxon>Kickxellales</taxon>
        <taxon>Kickxellaceae</taxon>
        <taxon>Coemansia</taxon>
    </lineage>
</organism>
<protein>
    <submittedName>
        <fullName evidence="2">Uncharacterized protein</fullName>
    </submittedName>
</protein>
<dbReference type="OrthoDB" id="10004862at2759"/>
<evidence type="ECO:0000313" key="3">
    <source>
        <dbReference type="Proteomes" id="UP000242474"/>
    </source>
</evidence>
<gene>
    <name evidence="2" type="ORF">COEREDRAFT_36644</name>
</gene>
<keyword evidence="1" id="KW-0560">Oxidoreductase</keyword>
<reference evidence="2 3" key="1">
    <citation type="journal article" date="2015" name="Genome Biol. Evol.">
        <title>Phylogenomic analyses indicate that early fungi evolved digesting cell walls of algal ancestors of land plants.</title>
        <authorList>
            <person name="Chang Y."/>
            <person name="Wang S."/>
            <person name="Sekimoto S."/>
            <person name="Aerts A.L."/>
            <person name="Choi C."/>
            <person name="Clum A."/>
            <person name="LaButti K.M."/>
            <person name="Lindquist E.A."/>
            <person name="Yee Ngan C."/>
            <person name="Ohm R.A."/>
            <person name="Salamov A.A."/>
            <person name="Grigoriev I.V."/>
            <person name="Spatafora J.W."/>
            <person name="Berbee M.L."/>
        </authorList>
    </citation>
    <scope>NUCLEOTIDE SEQUENCE [LARGE SCALE GENOMIC DNA]</scope>
    <source>
        <strain evidence="2 3">NRRL 1564</strain>
    </source>
</reference>
<dbReference type="GO" id="GO:0016491">
    <property type="term" value="F:oxidoreductase activity"/>
    <property type="evidence" value="ECO:0007669"/>
    <property type="project" value="UniProtKB-KW"/>
</dbReference>
<dbReference type="STRING" id="763665.A0A2G5BL14"/>
<dbReference type="PANTHER" id="PTHR35870:SF1">
    <property type="entry name" value="PROTEIN, PUTATIVE (AFU_ORTHOLOGUE AFUA_5G03330)-RELATED"/>
    <property type="match status" value="1"/>
</dbReference>
<dbReference type="Proteomes" id="UP000242474">
    <property type="component" value="Unassembled WGS sequence"/>
</dbReference>
<name>A0A2G5BL14_COERN</name>
<dbReference type="InterPro" id="IPR025337">
    <property type="entry name" value="Questin_oxidase-like"/>
</dbReference>
<proteinExistence type="predicted"/>
<dbReference type="PANTHER" id="PTHR35870">
    <property type="entry name" value="PROTEIN, PUTATIVE (AFU_ORTHOLOGUE AFUA_5G03330)-RELATED"/>
    <property type="match status" value="1"/>
</dbReference>
<accession>A0A2G5BL14</accession>
<evidence type="ECO:0000256" key="1">
    <source>
        <dbReference type="ARBA" id="ARBA00023002"/>
    </source>
</evidence>
<feature type="non-terminal residue" evidence="2">
    <location>
        <position position="160"/>
    </location>
</feature>
<evidence type="ECO:0000313" key="2">
    <source>
        <dbReference type="EMBL" id="PIA19696.1"/>
    </source>
</evidence>
<dbReference type="AlphaFoldDB" id="A0A2G5BL14"/>
<sequence length="160" mass="18547">MTLNHAPAGLLLPGIDITTRKEAIRLCARDHLEHHVFFNNRGFHNHLNHHLLATFTMGGSVKRLQEIFDLNKTMQRPLDQLSNEITITFDNYKDHLADEMCYSAFVNFFHEQLENAEDWKSIVFEYIFDPQIFPRAMGGLYHPLIQLGYGLEFESKAITA</sequence>
<keyword evidence="3" id="KW-1185">Reference proteome</keyword>
<dbReference type="EMBL" id="KZ303486">
    <property type="protein sequence ID" value="PIA19696.1"/>
    <property type="molecule type" value="Genomic_DNA"/>
</dbReference>